<organism evidence="2 3">
    <name type="scientific">Rhizorhabdus wittichii (strain DSM 6014 / CCUG 31198 / JCM 15750 / NBRC 105917 / EY 4224 / RW1)</name>
    <name type="common">Sphingomonas wittichii</name>
    <dbReference type="NCBI Taxonomy" id="392499"/>
    <lineage>
        <taxon>Bacteria</taxon>
        <taxon>Pseudomonadati</taxon>
        <taxon>Pseudomonadota</taxon>
        <taxon>Alphaproteobacteria</taxon>
        <taxon>Sphingomonadales</taxon>
        <taxon>Sphingomonadaceae</taxon>
        <taxon>Rhizorhabdus</taxon>
    </lineage>
</organism>
<sequence length="243" mass="27060">MLEELRDIMARLRDPETGCPWDVEQDFRTIAPYTIEEAYEVADAIERDDMAALRDELGDLQLQVVFHARMAEEAGAFDLKDVLDSISAKMIRRHPHVFGDGASPGWEEIKAAERAGASEDGSALAGVASALPALLRAEKLQKRAARTGFDWPDPDGARDKVAEEIDEVRTAATDADRFEEMGDLLFAVVNWSRKLGIDPEAALRAANLKFEKRFRAMEDIAGEAFKGLSLEDKEALWVRVKRS</sequence>
<protein>
    <submittedName>
        <fullName evidence="2">MazG family protein</fullName>
    </submittedName>
</protein>
<dbReference type="InterPro" id="IPR011551">
    <property type="entry name" value="NTP_PyrPHydrolase_MazG"/>
</dbReference>
<dbReference type="Proteomes" id="UP000001989">
    <property type="component" value="Chromosome"/>
</dbReference>
<evidence type="ECO:0000259" key="1">
    <source>
        <dbReference type="Pfam" id="PF03819"/>
    </source>
</evidence>
<dbReference type="InterPro" id="IPR004518">
    <property type="entry name" value="MazG-like_dom"/>
</dbReference>
<dbReference type="NCBIfam" id="TIGR00444">
    <property type="entry name" value="mazG"/>
    <property type="match status" value="1"/>
</dbReference>
<dbReference type="GO" id="GO:0006203">
    <property type="term" value="P:dGTP catabolic process"/>
    <property type="evidence" value="ECO:0007669"/>
    <property type="project" value="TreeGrafter"/>
</dbReference>
<dbReference type="NCBIfam" id="NF007113">
    <property type="entry name" value="PRK09562.1"/>
    <property type="match status" value="1"/>
</dbReference>
<dbReference type="Pfam" id="PF03819">
    <property type="entry name" value="MazG"/>
    <property type="match status" value="1"/>
</dbReference>
<dbReference type="AlphaFoldDB" id="A0A9J9H8F9"/>
<dbReference type="GO" id="GO:0046047">
    <property type="term" value="P:TTP catabolic process"/>
    <property type="evidence" value="ECO:0007669"/>
    <property type="project" value="TreeGrafter"/>
</dbReference>
<dbReference type="FunFam" id="1.10.287.1080:FF:000001">
    <property type="entry name" value="Nucleoside triphosphate pyrophosphohydrolase"/>
    <property type="match status" value="1"/>
</dbReference>
<dbReference type="Gene3D" id="1.10.287.1080">
    <property type="entry name" value="MazG-like"/>
    <property type="match status" value="2"/>
</dbReference>
<dbReference type="SUPFAM" id="SSF101386">
    <property type="entry name" value="all-alpha NTP pyrophosphatases"/>
    <property type="match status" value="2"/>
</dbReference>
<reference evidence="2 3" key="1">
    <citation type="journal article" date="2010" name="J. Bacteriol.">
        <title>Genome sequence of the dioxin-mineralizing bacterium Sphingomonas wittichii RW1.</title>
        <authorList>
            <person name="Miller T.R."/>
            <person name="Delcher A.L."/>
            <person name="Salzberg S.L."/>
            <person name="Saunders E."/>
            <person name="Detter J.C."/>
            <person name="Halden R.U."/>
        </authorList>
    </citation>
    <scope>NUCLEOTIDE SEQUENCE [LARGE SCALE GENOMIC DNA]</scope>
    <source>
        <strain evidence="3">DSM 6014 / CCUG 31198 / JCM 15750 / NBRC 105917 / EY 4224 / RW1</strain>
    </source>
</reference>
<dbReference type="PANTHER" id="PTHR30522">
    <property type="entry name" value="NUCLEOSIDE TRIPHOSPHATE PYROPHOSPHOHYDROLASE"/>
    <property type="match status" value="1"/>
</dbReference>
<feature type="domain" description="NTP pyrophosphohydrolase MazG-like" evidence="1">
    <location>
        <begin position="25"/>
        <end position="98"/>
    </location>
</feature>
<dbReference type="GO" id="GO:0046052">
    <property type="term" value="P:UTP catabolic process"/>
    <property type="evidence" value="ECO:0007669"/>
    <property type="project" value="TreeGrafter"/>
</dbReference>
<dbReference type="GO" id="GO:0046076">
    <property type="term" value="P:dTTP catabolic process"/>
    <property type="evidence" value="ECO:0007669"/>
    <property type="project" value="TreeGrafter"/>
</dbReference>
<dbReference type="PANTHER" id="PTHR30522:SF0">
    <property type="entry name" value="NUCLEOSIDE TRIPHOSPHATE PYROPHOSPHOHYDROLASE"/>
    <property type="match status" value="1"/>
</dbReference>
<evidence type="ECO:0000313" key="3">
    <source>
        <dbReference type="Proteomes" id="UP000001989"/>
    </source>
</evidence>
<gene>
    <name evidence="2" type="ordered locus">Swit_0253</name>
</gene>
<dbReference type="GO" id="GO:0046061">
    <property type="term" value="P:dATP catabolic process"/>
    <property type="evidence" value="ECO:0007669"/>
    <property type="project" value="TreeGrafter"/>
</dbReference>
<dbReference type="EMBL" id="CP000699">
    <property type="protein sequence ID" value="ABQ66624.1"/>
    <property type="molecule type" value="Genomic_DNA"/>
</dbReference>
<dbReference type="GO" id="GO:0047429">
    <property type="term" value="F:nucleoside triphosphate diphosphatase activity"/>
    <property type="evidence" value="ECO:0007669"/>
    <property type="project" value="InterPro"/>
</dbReference>
<dbReference type="GO" id="GO:0006950">
    <property type="term" value="P:response to stress"/>
    <property type="evidence" value="ECO:0007669"/>
    <property type="project" value="UniProtKB-ARBA"/>
</dbReference>
<dbReference type="CDD" id="cd11528">
    <property type="entry name" value="NTP-PPase_MazG_Nterm"/>
    <property type="match status" value="1"/>
</dbReference>
<proteinExistence type="predicted"/>
<dbReference type="GO" id="GO:0046081">
    <property type="term" value="P:dUTP catabolic process"/>
    <property type="evidence" value="ECO:0007669"/>
    <property type="project" value="TreeGrafter"/>
</dbReference>
<evidence type="ECO:0000313" key="2">
    <source>
        <dbReference type="EMBL" id="ABQ66624.1"/>
    </source>
</evidence>
<keyword evidence="3" id="KW-1185">Reference proteome</keyword>
<dbReference type="CDD" id="cd11529">
    <property type="entry name" value="NTP-PPase_MazG_Cterm"/>
    <property type="match status" value="1"/>
</dbReference>
<dbReference type="KEGG" id="swi:Swit_0253"/>
<name>A0A9J9H8F9_RHIWR</name>
<dbReference type="InterPro" id="IPR048015">
    <property type="entry name" value="NTP-PPase_MazG-like_N"/>
</dbReference>
<accession>A0A9J9H8F9</accession>
<dbReference type="InterPro" id="IPR048011">
    <property type="entry name" value="NTP-PPase_MazG-like_C"/>
</dbReference>
<dbReference type="OrthoDB" id="9808939at2"/>